<dbReference type="PANTHER" id="PTHR45784">
    <property type="entry name" value="C-TYPE LECTIN DOMAIN FAMILY 20 MEMBER A-RELATED"/>
    <property type="match status" value="1"/>
</dbReference>
<dbReference type="InterPro" id="IPR016187">
    <property type="entry name" value="CTDL_fold"/>
</dbReference>
<dbReference type="Pfam" id="PF00059">
    <property type="entry name" value="Lectin_C"/>
    <property type="match status" value="1"/>
</dbReference>
<name>A0A8C6UN75_9GOBI</name>
<feature type="domain" description="C-type lectin" evidence="1">
    <location>
        <begin position="19"/>
        <end position="115"/>
    </location>
</feature>
<evidence type="ECO:0000313" key="2">
    <source>
        <dbReference type="Ensembl" id="ENSNMLP00000038987.1"/>
    </source>
</evidence>
<dbReference type="CDD" id="cd00037">
    <property type="entry name" value="CLECT"/>
    <property type="match status" value="1"/>
</dbReference>
<dbReference type="InterPro" id="IPR016186">
    <property type="entry name" value="C-type_lectin-like/link_sf"/>
</dbReference>
<dbReference type="Gene3D" id="3.10.100.10">
    <property type="entry name" value="Mannose-Binding Protein A, subunit A"/>
    <property type="match status" value="1"/>
</dbReference>
<evidence type="ECO:0000259" key="1">
    <source>
        <dbReference type="PROSITE" id="PS50041"/>
    </source>
</evidence>
<evidence type="ECO:0000313" key="3">
    <source>
        <dbReference type="Proteomes" id="UP000694523"/>
    </source>
</evidence>
<dbReference type="InterPro" id="IPR001304">
    <property type="entry name" value="C-type_lectin-like"/>
</dbReference>
<keyword evidence="3" id="KW-1185">Reference proteome</keyword>
<reference evidence="2" key="1">
    <citation type="submission" date="2025-08" db="UniProtKB">
        <authorList>
            <consortium name="Ensembl"/>
        </authorList>
    </citation>
    <scope>IDENTIFICATION</scope>
</reference>
<dbReference type="Proteomes" id="UP000694523">
    <property type="component" value="Unplaced"/>
</dbReference>
<organism evidence="2 3">
    <name type="scientific">Neogobius melanostomus</name>
    <name type="common">round goby</name>
    <dbReference type="NCBI Taxonomy" id="47308"/>
    <lineage>
        <taxon>Eukaryota</taxon>
        <taxon>Metazoa</taxon>
        <taxon>Chordata</taxon>
        <taxon>Craniata</taxon>
        <taxon>Vertebrata</taxon>
        <taxon>Euteleostomi</taxon>
        <taxon>Actinopterygii</taxon>
        <taxon>Neopterygii</taxon>
        <taxon>Teleostei</taxon>
        <taxon>Neoteleostei</taxon>
        <taxon>Acanthomorphata</taxon>
        <taxon>Gobiaria</taxon>
        <taxon>Gobiiformes</taxon>
        <taxon>Gobioidei</taxon>
        <taxon>Gobiidae</taxon>
        <taxon>Benthophilinae</taxon>
        <taxon>Neogobiini</taxon>
        <taxon>Neogobius</taxon>
    </lineage>
</organism>
<dbReference type="SUPFAM" id="SSF56436">
    <property type="entry name" value="C-type lectin-like"/>
    <property type="match status" value="1"/>
</dbReference>
<dbReference type="AlphaFoldDB" id="A0A8C6UN75"/>
<dbReference type="PANTHER" id="PTHR45784:SF3">
    <property type="entry name" value="C-TYPE LECTIN DOMAIN FAMILY 4 MEMBER K-LIKE-RELATED"/>
    <property type="match status" value="1"/>
</dbReference>
<accession>A0A8C6UN75</accession>
<dbReference type="Ensembl" id="ENSNMLT00000043385.1">
    <property type="protein sequence ID" value="ENSNMLP00000038987.1"/>
    <property type="gene ID" value="ENSNMLG00000024021.1"/>
</dbReference>
<proteinExistence type="predicted"/>
<dbReference type="PROSITE" id="PS50041">
    <property type="entry name" value="C_TYPE_LECTIN_2"/>
    <property type="match status" value="1"/>
</dbReference>
<sequence length="155" mass="18312">FVGAVRDYVWFDIASSQLHTFLCYKVHAIRKRMTWDDALQYCRTYHRDLASVASETEMMLIEKELGKEFSKLTWIGLMRNRTDQTKWMWSGGSEVTEVTNVWKVVNLSLQKNYKCFKSIFDSTLTHPRPSSELFIIIKIMRFLCCLVTQTSKFLF</sequence>
<protein>
    <recommendedName>
        <fullName evidence="1">C-type lectin domain-containing protein</fullName>
    </recommendedName>
</protein>
<reference evidence="2" key="2">
    <citation type="submission" date="2025-09" db="UniProtKB">
        <authorList>
            <consortium name="Ensembl"/>
        </authorList>
    </citation>
    <scope>IDENTIFICATION</scope>
</reference>